<sequence length="567" mass="62983">MYTARRRMMALDLLTVEEQRQFQSYIHARLVLEIEIAVARAGAGVLGHVHAQELERELAAMEVIEERAREAVRMRAMEARARLAAAAMEVAAAIEVWDRDMEARRRRRDELAAETIELAALEAWERDAAQRRELAAMEAAAIEVWDRDMEARRRRRDELAAETIELAALEAWERDAGQRREQAAMEAAARAAMEAPLSEMAAAMERELGPMTCELEPMAMERELDQALALEVANLSGLSKAMEAPVAGGGGMEQHCNLDCSMELGSVDDFISNVSIDRSVAGASDQRSRSAGGGRGAQEEIGRRSLSAERWRVVVLGIPGGTVVRNAFFQRQQQQPGQDRMEVDECIARGAHNAVSPLTRGSLAVPVWKLTLAAEFSVSFVLLCRAMAWEKATTSRSLEPEEVDYDREGPGAIRAFSTFEFIIYRLNAWLWTGISYANDVAAGTPRRLGSPNAWSHRGMARSRLTVKAAKSVTNNNESWGSITVTYNQRTRRLESPLRFQPASSRVHGLSKLKNAENDIQFQVASMDILYRIKNTGVKFAEVYRGCVGAMPVIKGIREASVCRQFAL</sequence>
<organism evidence="3">
    <name type="scientific">Selaginella moellendorffii</name>
    <name type="common">Spikemoss</name>
    <dbReference type="NCBI Taxonomy" id="88036"/>
    <lineage>
        <taxon>Eukaryota</taxon>
        <taxon>Viridiplantae</taxon>
        <taxon>Streptophyta</taxon>
        <taxon>Embryophyta</taxon>
        <taxon>Tracheophyta</taxon>
        <taxon>Lycopodiopsida</taxon>
        <taxon>Selaginellales</taxon>
        <taxon>Selaginellaceae</taxon>
        <taxon>Selaginella</taxon>
    </lineage>
</organism>
<evidence type="ECO:0000256" key="1">
    <source>
        <dbReference type="SAM" id="MobiDB-lite"/>
    </source>
</evidence>
<dbReference type="AlphaFoldDB" id="D8T1B9"/>
<name>D8T1B9_SELML</name>
<proteinExistence type="predicted"/>
<feature type="region of interest" description="Disordered" evidence="1">
    <location>
        <begin position="282"/>
        <end position="301"/>
    </location>
</feature>
<dbReference type="HOGENOM" id="CLU_480949_0_0_1"/>
<dbReference type="Gramene" id="EFJ09471">
    <property type="protein sequence ID" value="EFJ09471"/>
    <property type="gene ID" value="SELMODRAFT_427984"/>
</dbReference>
<keyword evidence="3" id="KW-1185">Reference proteome</keyword>
<accession>D8T1B9</accession>
<protein>
    <submittedName>
        <fullName evidence="2">Uncharacterized protein</fullName>
    </submittedName>
</protein>
<dbReference type="EMBL" id="GL377662">
    <property type="protein sequence ID" value="EFJ09471.1"/>
    <property type="molecule type" value="Genomic_DNA"/>
</dbReference>
<reference evidence="2 3" key="1">
    <citation type="journal article" date="2011" name="Science">
        <title>The Selaginella genome identifies genetic changes associated with the evolution of vascular plants.</title>
        <authorList>
            <person name="Banks J.A."/>
            <person name="Nishiyama T."/>
            <person name="Hasebe M."/>
            <person name="Bowman J.L."/>
            <person name="Gribskov M."/>
            <person name="dePamphilis C."/>
            <person name="Albert V.A."/>
            <person name="Aono N."/>
            <person name="Aoyama T."/>
            <person name="Ambrose B.A."/>
            <person name="Ashton N.W."/>
            <person name="Axtell M.J."/>
            <person name="Barker E."/>
            <person name="Barker M.S."/>
            <person name="Bennetzen J.L."/>
            <person name="Bonawitz N.D."/>
            <person name="Chapple C."/>
            <person name="Cheng C."/>
            <person name="Correa L.G."/>
            <person name="Dacre M."/>
            <person name="DeBarry J."/>
            <person name="Dreyer I."/>
            <person name="Elias M."/>
            <person name="Engstrom E.M."/>
            <person name="Estelle M."/>
            <person name="Feng L."/>
            <person name="Finet C."/>
            <person name="Floyd S.K."/>
            <person name="Frommer W.B."/>
            <person name="Fujita T."/>
            <person name="Gramzow L."/>
            <person name="Gutensohn M."/>
            <person name="Harholt J."/>
            <person name="Hattori M."/>
            <person name="Heyl A."/>
            <person name="Hirai T."/>
            <person name="Hiwatashi Y."/>
            <person name="Ishikawa M."/>
            <person name="Iwata M."/>
            <person name="Karol K.G."/>
            <person name="Koehler B."/>
            <person name="Kolukisaoglu U."/>
            <person name="Kubo M."/>
            <person name="Kurata T."/>
            <person name="Lalonde S."/>
            <person name="Li K."/>
            <person name="Li Y."/>
            <person name="Litt A."/>
            <person name="Lyons E."/>
            <person name="Manning G."/>
            <person name="Maruyama T."/>
            <person name="Michael T.P."/>
            <person name="Mikami K."/>
            <person name="Miyazaki S."/>
            <person name="Morinaga S."/>
            <person name="Murata T."/>
            <person name="Mueller-Roeber B."/>
            <person name="Nelson D.R."/>
            <person name="Obara M."/>
            <person name="Oguri Y."/>
            <person name="Olmstead R.G."/>
            <person name="Onodera N."/>
            <person name="Petersen B.L."/>
            <person name="Pils B."/>
            <person name="Prigge M."/>
            <person name="Rensing S.A."/>
            <person name="Riano-Pachon D.M."/>
            <person name="Roberts A.W."/>
            <person name="Sato Y."/>
            <person name="Scheller H.V."/>
            <person name="Schulz B."/>
            <person name="Schulz C."/>
            <person name="Shakirov E.V."/>
            <person name="Shibagaki N."/>
            <person name="Shinohara N."/>
            <person name="Shippen D.E."/>
            <person name="Soerensen I."/>
            <person name="Sotooka R."/>
            <person name="Sugimoto N."/>
            <person name="Sugita M."/>
            <person name="Sumikawa N."/>
            <person name="Tanurdzic M."/>
            <person name="Theissen G."/>
            <person name="Ulvskov P."/>
            <person name="Wakazuki S."/>
            <person name="Weng J.K."/>
            <person name="Willats W.W."/>
            <person name="Wipf D."/>
            <person name="Wolf P.G."/>
            <person name="Yang L."/>
            <person name="Zimmer A.D."/>
            <person name="Zhu Q."/>
            <person name="Mitros T."/>
            <person name="Hellsten U."/>
            <person name="Loque D."/>
            <person name="Otillar R."/>
            <person name="Salamov A."/>
            <person name="Schmutz J."/>
            <person name="Shapiro H."/>
            <person name="Lindquist E."/>
            <person name="Lucas S."/>
            <person name="Rokhsar D."/>
            <person name="Grigoriev I.V."/>
        </authorList>
    </citation>
    <scope>NUCLEOTIDE SEQUENCE [LARGE SCALE GENOMIC DNA]</scope>
</reference>
<dbReference type="Proteomes" id="UP000001514">
    <property type="component" value="Unassembled WGS sequence"/>
</dbReference>
<evidence type="ECO:0000313" key="2">
    <source>
        <dbReference type="EMBL" id="EFJ09471.1"/>
    </source>
</evidence>
<dbReference type="InParanoid" id="D8T1B9"/>
<evidence type="ECO:0000313" key="3">
    <source>
        <dbReference type="Proteomes" id="UP000001514"/>
    </source>
</evidence>
<gene>
    <name evidence="2" type="ORF">SELMODRAFT_427984</name>
</gene>
<dbReference type="KEGG" id="smo:SELMODRAFT_427984"/>